<name>A0A6G9XU93_NOCBR</name>
<gene>
    <name evidence="1" type="ORF">F5X71_20960</name>
</gene>
<protein>
    <submittedName>
        <fullName evidence="1">Uncharacterized protein</fullName>
    </submittedName>
</protein>
<proteinExistence type="predicted"/>
<evidence type="ECO:0000313" key="1">
    <source>
        <dbReference type="EMBL" id="QIS04468.1"/>
    </source>
</evidence>
<organism evidence="1 2">
    <name type="scientific">Nocardia brasiliensis</name>
    <dbReference type="NCBI Taxonomy" id="37326"/>
    <lineage>
        <taxon>Bacteria</taxon>
        <taxon>Bacillati</taxon>
        <taxon>Actinomycetota</taxon>
        <taxon>Actinomycetes</taxon>
        <taxon>Mycobacteriales</taxon>
        <taxon>Nocardiaceae</taxon>
        <taxon>Nocardia</taxon>
    </lineage>
</organism>
<sequence length="394" mass="42096">MSRTVQPLALIEIDLELTRRTTELDAITNTMLELDKHPGLTLVRRYPPSGVTAARWLPVRDALALMWEDLGRMRAILDSARTVRGTRAKLDHAQRAELTELLRGRPYEASRTPIPLAERSLTGPSEHVLFVGLADTLERMRATFPTIAEFLDAVDRVNTRVLAGLAPLQETLDRAGAAATPRLRAIGADIAELLSRSATDPLALTSAEIDARLAELGAAVRREAAVLAELAALAADRPAAVAHLRARLTELASLTDRAALAKAEVERTIRSGPLPRPADEFARLRAELDAIAVETGAAAALLALRGRIDSAISAATEALSLAQGLLDRRAELRGRLAAYHAKAARLGVSEDRELLAAHASAAALLSGKPCDLAAATRAVAGYQQLVAARSGRRS</sequence>
<dbReference type="RefSeq" id="WP_167463589.1">
    <property type="nucleotide sequence ID" value="NZ_CP046171.1"/>
</dbReference>
<dbReference type="AlphaFoldDB" id="A0A6G9XU93"/>
<evidence type="ECO:0000313" key="2">
    <source>
        <dbReference type="Proteomes" id="UP000501705"/>
    </source>
</evidence>
<dbReference type="Proteomes" id="UP000501705">
    <property type="component" value="Chromosome"/>
</dbReference>
<reference evidence="1 2" key="1">
    <citation type="journal article" date="2019" name="ACS Chem. Biol.">
        <title>Identification and Mobilization of a Cryptic Antibiotic Biosynthesis Gene Locus from a Human-Pathogenic Nocardia Isolate.</title>
        <authorList>
            <person name="Herisse M."/>
            <person name="Ishida K."/>
            <person name="Porter J.L."/>
            <person name="Howden B."/>
            <person name="Hertweck C."/>
            <person name="Stinear T.P."/>
            <person name="Pidot S.J."/>
        </authorList>
    </citation>
    <scope>NUCLEOTIDE SEQUENCE [LARGE SCALE GENOMIC DNA]</scope>
    <source>
        <strain evidence="1 2">AUSMDU00024985</strain>
    </source>
</reference>
<accession>A0A6G9XU93</accession>
<dbReference type="EMBL" id="CP046171">
    <property type="protein sequence ID" value="QIS04468.1"/>
    <property type="molecule type" value="Genomic_DNA"/>
</dbReference>